<protein>
    <recommendedName>
        <fullName evidence="2">Serine/threonine-protein kinase greatwall</fullName>
        <ecNumber evidence="1">2.7.11.1</ecNumber>
    </recommendedName>
    <alternativeName>
        <fullName evidence="8">Microtubule-associated serine/threonine-protein kinase-like</fullName>
    </alternativeName>
</protein>
<reference evidence="13" key="1">
    <citation type="submission" date="2025-08" db="UniProtKB">
        <authorList>
            <consortium name="RefSeq"/>
        </authorList>
    </citation>
    <scope>IDENTIFICATION</scope>
</reference>
<keyword evidence="6" id="KW-0418">Kinase</keyword>
<comment type="catalytic activity">
    <reaction evidence="10">
        <text>L-seryl-[protein] + ATP = O-phospho-L-seryl-[protein] + ADP + H(+)</text>
        <dbReference type="Rhea" id="RHEA:17989"/>
        <dbReference type="Rhea" id="RHEA-COMP:9863"/>
        <dbReference type="Rhea" id="RHEA-COMP:11604"/>
        <dbReference type="ChEBI" id="CHEBI:15378"/>
        <dbReference type="ChEBI" id="CHEBI:29999"/>
        <dbReference type="ChEBI" id="CHEBI:30616"/>
        <dbReference type="ChEBI" id="CHEBI:83421"/>
        <dbReference type="ChEBI" id="CHEBI:456216"/>
        <dbReference type="EC" id="2.7.11.1"/>
    </reaction>
</comment>
<dbReference type="GO" id="GO:0004674">
    <property type="term" value="F:protein serine/threonine kinase activity"/>
    <property type="evidence" value="ECO:0007669"/>
    <property type="project" value="UniProtKB-KW"/>
</dbReference>
<dbReference type="InterPro" id="IPR011009">
    <property type="entry name" value="Kinase-like_dom_sf"/>
</dbReference>
<dbReference type="InterPro" id="IPR000719">
    <property type="entry name" value="Prot_kinase_dom"/>
</dbReference>
<keyword evidence="5" id="KW-0547">Nucleotide-binding</keyword>
<dbReference type="InterPro" id="IPR050236">
    <property type="entry name" value="Ser_Thr_kinase_AGC"/>
</dbReference>
<organism evidence="12 13">
    <name type="scientific">Galendromus occidentalis</name>
    <name type="common">western predatory mite</name>
    <dbReference type="NCBI Taxonomy" id="34638"/>
    <lineage>
        <taxon>Eukaryota</taxon>
        <taxon>Metazoa</taxon>
        <taxon>Ecdysozoa</taxon>
        <taxon>Arthropoda</taxon>
        <taxon>Chelicerata</taxon>
        <taxon>Arachnida</taxon>
        <taxon>Acari</taxon>
        <taxon>Parasitiformes</taxon>
        <taxon>Mesostigmata</taxon>
        <taxon>Gamasina</taxon>
        <taxon>Phytoseioidea</taxon>
        <taxon>Phytoseiidae</taxon>
        <taxon>Typhlodrominae</taxon>
        <taxon>Galendromus</taxon>
    </lineage>
</organism>
<dbReference type="PANTHER" id="PTHR24356">
    <property type="entry name" value="SERINE/THREONINE-PROTEIN KINASE"/>
    <property type="match status" value="1"/>
</dbReference>
<proteinExistence type="predicted"/>
<feature type="domain" description="Protein kinase" evidence="11">
    <location>
        <begin position="210"/>
        <end position="483"/>
    </location>
</feature>
<keyword evidence="3" id="KW-0723">Serine/threonine-protein kinase</keyword>
<sequence>MSTETRKELMLTKRPMAPANSKINTENTALDTITSIDDAGKDVSTMGPARKSKKFRKHTGPLMKAVDMALPGVALHTRKLLHVYAKDNGQVDLKRFPREHHCRVQVQLLAIDLNRGIKSFDLTYVVVREGLENLWGLMEYSKRDDPRSAGILGFQTEKLVLAIEQIAALLEDYSNVKPTNWIKVAELFQKEAYACSQHSVPYVPAKMKYFKLDKLLGAGGFGAVYKAYLGNVVCTVKFVPCDRLLEPKYACMDKLVACMANHPFVVKYYACFATKQAFVTSMEYIKGCDLNKVLIMAVYFPEKITRIIIAQLGDALAHMHSKGFIHRDIKPANMIIMNGCRIKLIDFDTAKACIGKYVAKAQSTFNWRTAFEFNDNEVAGTMPYFPPECCPLNPHMNNLYGRSMDWWAVGVTAFQLATGRLPFHNFRSEHELKTLINSGQYVWPNDRAFSAPLVQFVAELLTVKPHERLCSKSYSDFRSHSFFCALDWQMLATADFLKDFHTINRCMTRTNAGYSPVGSPEAERRRFALFPHQILDTTDHSNLYTYCSPGFCRAVAEIKAGNSPTKEMITDPLEIADDVDWSYRFEDL</sequence>
<comment type="catalytic activity">
    <reaction evidence="9">
        <text>L-threonyl-[protein] + ATP = O-phospho-L-threonyl-[protein] + ADP + H(+)</text>
        <dbReference type="Rhea" id="RHEA:46608"/>
        <dbReference type="Rhea" id="RHEA-COMP:11060"/>
        <dbReference type="Rhea" id="RHEA-COMP:11605"/>
        <dbReference type="ChEBI" id="CHEBI:15378"/>
        <dbReference type="ChEBI" id="CHEBI:30013"/>
        <dbReference type="ChEBI" id="CHEBI:30616"/>
        <dbReference type="ChEBI" id="CHEBI:61977"/>
        <dbReference type="ChEBI" id="CHEBI:456216"/>
        <dbReference type="EC" id="2.7.11.1"/>
    </reaction>
</comment>
<name>A0AAJ6VYG5_9ACAR</name>
<dbReference type="GO" id="GO:0035556">
    <property type="term" value="P:intracellular signal transduction"/>
    <property type="evidence" value="ECO:0007669"/>
    <property type="project" value="TreeGrafter"/>
</dbReference>
<evidence type="ECO:0000256" key="2">
    <source>
        <dbReference type="ARBA" id="ARBA00022148"/>
    </source>
</evidence>
<evidence type="ECO:0000259" key="11">
    <source>
        <dbReference type="PROSITE" id="PS50011"/>
    </source>
</evidence>
<evidence type="ECO:0000256" key="3">
    <source>
        <dbReference type="ARBA" id="ARBA00022527"/>
    </source>
</evidence>
<dbReference type="EC" id="2.7.11.1" evidence="1"/>
<evidence type="ECO:0000256" key="7">
    <source>
        <dbReference type="ARBA" id="ARBA00022840"/>
    </source>
</evidence>
<evidence type="ECO:0000256" key="8">
    <source>
        <dbReference type="ARBA" id="ARBA00033099"/>
    </source>
</evidence>
<dbReference type="Pfam" id="PF00069">
    <property type="entry name" value="Pkinase"/>
    <property type="match status" value="1"/>
</dbReference>
<dbReference type="InterPro" id="IPR008271">
    <property type="entry name" value="Ser/Thr_kinase_AS"/>
</dbReference>
<dbReference type="KEGG" id="goe:100904283"/>
<dbReference type="PROSITE" id="PS50011">
    <property type="entry name" value="PROTEIN_KINASE_DOM"/>
    <property type="match status" value="1"/>
</dbReference>
<dbReference type="Gene3D" id="1.10.510.10">
    <property type="entry name" value="Transferase(Phosphotransferase) domain 1"/>
    <property type="match status" value="1"/>
</dbReference>
<dbReference type="PROSITE" id="PS00108">
    <property type="entry name" value="PROTEIN_KINASE_ST"/>
    <property type="match status" value="1"/>
</dbReference>
<evidence type="ECO:0000256" key="10">
    <source>
        <dbReference type="ARBA" id="ARBA00048679"/>
    </source>
</evidence>
<evidence type="ECO:0000256" key="4">
    <source>
        <dbReference type="ARBA" id="ARBA00022679"/>
    </source>
</evidence>
<dbReference type="RefSeq" id="XP_003745326.1">
    <property type="nucleotide sequence ID" value="XM_003745278.1"/>
</dbReference>
<evidence type="ECO:0000256" key="1">
    <source>
        <dbReference type="ARBA" id="ARBA00012513"/>
    </source>
</evidence>
<gene>
    <name evidence="13" type="primary">LOC100904283</name>
</gene>
<dbReference type="Proteomes" id="UP000694867">
    <property type="component" value="Unplaced"/>
</dbReference>
<dbReference type="SUPFAM" id="SSF56112">
    <property type="entry name" value="Protein kinase-like (PK-like)"/>
    <property type="match status" value="1"/>
</dbReference>
<evidence type="ECO:0000256" key="6">
    <source>
        <dbReference type="ARBA" id="ARBA00022777"/>
    </source>
</evidence>
<accession>A0AAJ6VYG5</accession>
<keyword evidence="12" id="KW-1185">Reference proteome</keyword>
<evidence type="ECO:0000256" key="9">
    <source>
        <dbReference type="ARBA" id="ARBA00047899"/>
    </source>
</evidence>
<dbReference type="GO" id="GO:0005524">
    <property type="term" value="F:ATP binding"/>
    <property type="evidence" value="ECO:0007669"/>
    <property type="project" value="UniProtKB-KW"/>
</dbReference>
<dbReference type="GeneID" id="100904283"/>
<keyword evidence="4" id="KW-0808">Transferase</keyword>
<keyword evidence="7" id="KW-0067">ATP-binding</keyword>
<evidence type="ECO:0000313" key="12">
    <source>
        <dbReference type="Proteomes" id="UP000694867"/>
    </source>
</evidence>
<evidence type="ECO:0000256" key="5">
    <source>
        <dbReference type="ARBA" id="ARBA00022741"/>
    </source>
</evidence>
<dbReference type="AlphaFoldDB" id="A0AAJ6VYG5"/>
<dbReference type="PANTHER" id="PTHR24356:SF1">
    <property type="entry name" value="SERINE_THREONINE-PROTEIN KINASE GREATWALL"/>
    <property type="match status" value="1"/>
</dbReference>
<dbReference type="SMART" id="SM00220">
    <property type="entry name" value="S_TKc"/>
    <property type="match status" value="1"/>
</dbReference>
<evidence type="ECO:0000313" key="13">
    <source>
        <dbReference type="RefSeq" id="XP_003745326.1"/>
    </source>
</evidence>